<dbReference type="Proteomes" id="UP000238217">
    <property type="component" value="Unassembled WGS sequence"/>
</dbReference>
<dbReference type="InterPro" id="IPR029033">
    <property type="entry name" value="His_PPase_superfam"/>
</dbReference>
<dbReference type="GO" id="GO:0006167">
    <property type="term" value="P:AMP biosynthetic process"/>
    <property type="evidence" value="ECO:0007669"/>
    <property type="project" value="TreeGrafter"/>
</dbReference>
<dbReference type="GO" id="GO:0004081">
    <property type="term" value="F:bis(5'-nucleosyl)-tetraphosphatase (asymmetrical) activity"/>
    <property type="evidence" value="ECO:0007669"/>
    <property type="project" value="TreeGrafter"/>
</dbReference>
<dbReference type="CDD" id="cd03673">
    <property type="entry name" value="NUDIX_Ap6A_hydrolase"/>
    <property type="match status" value="1"/>
</dbReference>
<protein>
    <submittedName>
        <fullName evidence="5">8-oxo-dGTP diphosphatase</fullName>
    </submittedName>
</protein>
<sequence length="353" mass="39481">MSQVPRRRTVTVSDDGLDAEILAAGALCWRIRRSELEVLVIHRPRYDDWSFPKGKLDEGETLPECAVREVREEIGLKVRLGMPLPITRYSVGKARGAKNGNGGTAGGAGNGGNGNGGNGNGGKDKAVWYWAAQVAEGTPVPDGDEVDETAWVSVERARQMLTNRGDVPPLDELERLHEDRRLHTLPFIVLRHAKAKPRSSWSRAESERPLAATGKRQARAVERLLICWRPRHLESSPWKRCAETIAPYVKAHRNRATYRKSLTEKRAEAHPERSRARVRRCLELLLPTLICTHRPVLPLILDTMNGWLQDPQLVQAIPDEDPHLRPGAVLVAQQAMDRGGEIVSIEVYEPFED</sequence>
<dbReference type="InterPro" id="IPR051325">
    <property type="entry name" value="Nudix_hydrolase_domain"/>
</dbReference>
<dbReference type="InterPro" id="IPR020084">
    <property type="entry name" value="NUDIX_hydrolase_CS"/>
</dbReference>
<dbReference type="Pfam" id="PF00293">
    <property type="entry name" value="NUDIX"/>
    <property type="match status" value="1"/>
</dbReference>
<reference evidence="5 6" key="1">
    <citation type="submission" date="2018-03" db="EMBL/GenBank/DDBJ databases">
        <title>Comparative analysis of microorganisms from saline springs in Andes Mountain Range, Colombia.</title>
        <authorList>
            <person name="Rubin E."/>
        </authorList>
    </citation>
    <scope>NUCLEOTIDE SEQUENCE [LARGE SCALE GENOMIC DNA]</scope>
    <source>
        <strain evidence="5 6">CG 35</strain>
    </source>
</reference>
<dbReference type="SUPFAM" id="SSF55811">
    <property type="entry name" value="Nudix"/>
    <property type="match status" value="1"/>
</dbReference>
<evidence type="ECO:0000256" key="3">
    <source>
        <dbReference type="RuleBase" id="RU003476"/>
    </source>
</evidence>
<dbReference type="OrthoDB" id="4287477at2"/>
<dbReference type="PANTHER" id="PTHR21340">
    <property type="entry name" value="DIADENOSINE 5,5-P1,P4-TETRAPHOSPHATE PYROPHOSPHOHYDROLASE MUTT"/>
    <property type="match status" value="1"/>
</dbReference>
<name>A0A2T0YRW2_9MICC</name>
<dbReference type="GO" id="GO:0006754">
    <property type="term" value="P:ATP biosynthetic process"/>
    <property type="evidence" value="ECO:0007669"/>
    <property type="project" value="TreeGrafter"/>
</dbReference>
<feature type="domain" description="Nudix hydrolase" evidence="4">
    <location>
        <begin position="21"/>
        <end position="174"/>
    </location>
</feature>
<comment type="caution">
    <text evidence="5">The sequence shown here is derived from an EMBL/GenBank/DDBJ whole genome shotgun (WGS) entry which is preliminary data.</text>
</comment>
<dbReference type="InterPro" id="IPR013078">
    <property type="entry name" value="His_Pase_superF_clade-1"/>
</dbReference>
<dbReference type="Gene3D" id="3.40.50.1240">
    <property type="entry name" value="Phosphoglycerate mutase-like"/>
    <property type="match status" value="1"/>
</dbReference>
<evidence type="ECO:0000256" key="2">
    <source>
        <dbReference type="ARBA" id="ARBA00022801"/>
    </source>
</evidence>
<dbReference type="EMBL" id="PVTY01000002">
    <property type="protein sequence ID" value="PRZ18396.1"/>
    <property type="molecule type" value="Genomic_DNA"/>
</dbReference>
<dbReference type="SUPFAM" id="SSF53254">
    <property type="entry name" value="Phosphoglycerate mutase-like"/>
    <property type="match status" value="1"/>
</dbReference>
<keyword evidence="6" id="KW-1185">Reference proteome</keyword>
<dbReference type="PANTHER" id="PTHR21340:SF0">
    <property type="entry name" value="BIS(5'-NUCLEOSYL)-TETRAPHOSPHATASE [ASYMMETRICAL]"/>
    <property type="match status" value="1"/>
</dbReference>
<organism evidence="5 6">
    <name type="scientific">Nesterenkonia sandarakina</name>
    <dbReference type="NCBI Taxonomy" id="272918"/>
    <lineage>
        <taxon>Bacteria</taxon>
        <taxon>Bacillati</taxon>
        <taxon>Actinomycetota</taxon>
        <taxon>Actinomycetes</taxon>
        <taxon>Micrococcales</taxon>
        <taxon>Micrococcaceae</taxon>
        <taxon>Nesterenkonia</taxon>
    </lineage>
</organism>
<evidence type="ECO:0000313" key="5">
    <source>
        <dbReference type="EMBL" id="PRZ18396.1"/>
    </source>
</evidence>
<evidence type="ECO:0000256" key="1">
    <source>
        <dbReference type="ARBA" id="ARBA00005582"/>
    </source>
</evidence>
<dbReference type="Gene3D" id="3.90.79.10">
    <property type="entry name" value="Nucleoside Triphosphate Pyrophosphohydrolase"/>
    <property type="match status" value="1"/>
</dbReference>
<dbReference type="SMART" id="SM00855">
    <property type="entry name" value="PGAM"/>
    <property type="match status" value="1"/>
</dbReference>
<dbReference type="PROSITE" id="PS00893">
    <property type="entry name" value="NUDIX_BOX"/>
    <property type="match status" value="1"/>
</dbReference>
<evidence type="ECO:0000259" key="4">
    <source>
        <dbReference type="PROSITE" id="PS51462"/>
    </source>
</evidence>
<dbReference type="PRINTS" id="PR00502">
    <property type="entry name" value="NUDIXFAMILY"/>
</dbReference>
<evidence type="ECO:0000313" key="6">
    <source>
        <dbReference type="Proteomes" id="UP000238217"/>
    </source>
</evidence>
<dbReference type="InterPro" id="IPR015797">
    <property type="entry name" value="NUDIX_hydrolase-like_dom_sf"/>
</dbReference>
<dbReference type="InterPro" id="IPR000086">
    <property type="entry name" value="NUDIX_hydrolase_dom"/>
</dbReference>
<proteinExistence type="inferred from homology"/>
<keyword evidence="2 3" id="KW-0378">Hydrolase</keyword>
<dbReference type="Pfam" id="PF00300">
    <property type="entry name" value="His_Phos_1"/>
    <property type="match status" value="1"/>
</dbReference>
<dbReference type="AlphaFoldDB" id="A0A2T0YRW2"/>
<dbReference type="InterPro" id="IPR020476">
    <property type="entry name" value="Nudix_hydrolase"/>
</dbReference>
<dbReference type="PROSITE" id="PS51462">
    <property type="entry name" value="NUDIX"/>
    <property type="match status" value="1"/>
</dbReference>
<accession>A0A2T0YRW2</accession>
<comment type="similarity">
    <text evidence="1 3">Belongs to the Nudix hydrolase family.</text>
</comment>
<gene>
    <name evidence="5" type="ORF">BCL67_10258</name>
</gene>